<evidence type="ECO:0000256" key="1">
    <source>
        <dbReference type="ARBA" id="ARBA00004370"/>
    </source>
</evidence>
<dbReference type="PANTHER" id="PTHR32089:SF112">
    <property type="entry name" value="LYSOZYME-LIKE PROTEIN-RELATED"/>
    <property type="match status" value="1"/>
</dbReference>
<dbReference type="Gene3D" id="1.10.287.950">
    <property type="entry name" value="Methyl-accepting chemotaxis protein"/>
    <property type="match status" value="1"/>
</dbReference>
<evidence type="ECO:0000256" key="2">
    <source>
        <dbReference type="ARBA" id="ARBA00023224"/>
    </source>
</evidence>
<dbReference type="GO" id="GO:0016020">
    <property type="term" value="C:membrane"/>
    <property type="evidence" value="ECO:0007669"/>
    <property type="project" value="UniProtKB-SubCell"/>
</dbReference>
<reference evidence="6 7" key="1">
    <citation type="submission" date="2019-02" db="EMBL/GenBank/DDBJ databases">
        <title>Genome sequences of Aliivibrio finisterrensis strains from farmed Atlantic salmon.</title>
        <authorList>
            <person name="Bowman J.P."/>
        </authorList>
    </citation>
    <scope>NUCLEOTIDE SEQUENCE [LARGE SCALE GENOMIC DNA]</scope>
    <source>
        <strain evidence="6 7">A46</strain>
    </source>
</reference>
<dbReference type="PANTHER" id="PTHR32089">
    <property type="entry name" value="METHYL-ACCEPTING CHEMOTAXIS PROTEIN MCPB"/>
    <property type="match status" value="1"/>
</dbReference>
<dbReference type="GO" id="GO:0006935">
    <property type="term" value="P:chemotaxis"/>
    <property type="evidence" value="ECO:0007669"/>
    <property type="project" value="UniProtKB-ARBA"/>
</dbReference>
<comment type="subcellular location">
    <subcellularLocation>
        <location evidence="1">Membrane</location>
    </subcellularLocation>
</comment>
<dbReference type="Proteomes" id="UP000294063">
    <property type="component" value="Unassembled WGS sequence"/>
</dbReference>
<evidence type="ECO:0000313" key="7">
    <source>
        <dbReference type="Proteomes" id="UP000294063"/>
    </source>
</evidence>
<gene>
    <name evidence="6" type="ORF">ERW57_18165</name>
</gene>
<dbReference type="GO" id="GO:0007165">
    <property type="term" value="P:signal transduction"/>
    <property type="evidence" value="ECO:0007669"/>
    <property type="project" value="UniProtKB-KW"/>
</dbReference>
<sequence length="364" mass="40949">MLSFTLFKQKKMDEEKIQGLESTIEQLQAHIIEQEMKCSEKKRLLEQTDKQLKIQHTFSDSLLQTISPIESIRTNMATSTEKLKEYLEQHVQENRDGISVLTEFRNILSELMTEVTNSGNSLDVLKINATDISQFVITINSVSDQTNLLALNAAIEAARAGEHGRGFAVVADEVRKLAQNASVAASQIQLEVSNITDNTLRCDQSATLIEKNCTALSEKIGELVGIVTSLVNKSQQLYSLVESIYSSIFLRLVQLDHVVWKANIYQRVHKHDFNDSGVADHHQCRLGKWYYAGRGKQLFSNCISYKELETPHASVHSEGRLALQAFNNGDNDKGMHHLALMENAAEKVIDLLDKIEDEIHLLSK</sequence>
<comment type="caution">
    <text evidence="6">The sequence shown here is derived from an EMBL/GenBank/DDBJ whole genome shotgun (WGS) entry which is preliminary data.</text>
</comment>
<evidence type="ECO:0000259" key="5">
    <source>
        <dbReference type="PROSITE" id="PS50111"/>
    </source>
</evidence>
<keyword evidence="2 3" id="KW-0807">Transducer</keyword>
<evidence type="ECO:0000313" key="6">
    <source>
        <dbReference type="EMBL" id="RYU47790.1"/>
    </source>
</evidence>
<dbReference type="Gene3D" id="1.20.120.30">
    <property type="entry name" value="Aspartate receptor, ligand-binding domain"/>
    <property type="match status" value="1"/>
</dbReference>
<evidence type="ECO:0000256" key="3">
    <source>
        <dbReference type="PROSITE-ProRule" id="PRU00284"/>
    </source>
</evidence>
<feature type="coiled-coil region" evidence="4">
    <location>
        <begin position="10"/>
        <end position="37"/>
    </location>
</feature>
<keyword evidence="4" id="KW-0175">Coiled coil</keyword>
<protein>
    <recommendedName>
        <fullName evidence="5">Methyl-accepting transducer domain-containing protein</fullName>
    </recommendedName>
</protein>
<dbReference type="Pfam" id="PF13682">
    <property type="entry name" value="CZB"/>
    <property type="match status" value="1"/>
</dbReference>
<dbReference type="InterPro" id="IPR025991">
    <property type="entry name" value="Chemoreceptor_zinc-bind_dom"/>
</dbReference>
<evidence type="ECO:0000256" key="4">
    <source>
        <dbReference type="SAM" id="Coils"/>
    </source>
</evidence>
<dbReference type="SMART" id="SM00283">
    <property type="entry name" value="MA"/>
    <property type="match status" value="1"/>
</dbReference>
<dbReference type="Pfam" id="PF00015">
    <property type="entry name" value="MCPsignal"/>
    <property type="match status" value="1"/>
</dbReference>
<dbReference type="SUPFAM" id="SSF58104">
    <property type="entry name" value="Methyl-accepting chemotaxis protein (MCP) signaling domain"/>
    <property type="match status" value="1"/>
</dbReference>
<name>A0A4Q5KN35_9GAMM</name>
<dbReference type="PROSITE" id="PS50111">
    <property type="entry name" value="CHEMOTAXIS_TRANSDUC_2"/>
    <property type="match status" value="1"/>
</dbReference>
<dbReference type="EMBL" id="SEZK01000056">
    <property type="protein sequence ID" value="RYU47790.1"/>
    <property type="molecule type" value="Genomic_DNA"/>
</dbReference>
<accession>A0A4Q5KN35</accession>
<dbReference type="InterPro" id="IPR004089">
    <property type="entry name" value="MCPsignal_dom"/>
</dbReference>
<proteinExistence type="predicted"/>
<dbReference type="AlphaFoldDB" id="A0A4Q5KN35"/>
<feature type="domain" description="Methyl-accepting transducer" evidence="5">
    <location>
        <begin position="60"/>
        <end position="199"/>
    </location>
</feature>
<dbReference type="RefSeq" id="WP_130049347.1">
    <property type="nucleotide sequence ID" value="NZ_SEZK01000056.1"/>
</dbReference>
<organism evidence="6 7">
    <name type="scientific">Aliivibrio finisterrensis</name>
    <dbReference type="NCBI Taxonomy" id="511998"/>
    <lineage>
        <taxon>Bacteria</taxon>
        <taxon>Pseudomonadati</taxon>
        <taxon>Pseudomonadota</taxon>
        <taxon>Gammaproteobacteria</taxon>
        <taxon>Vibrionales</taxon>
        <taxon>Vibrionaceae</taxon>
        <taxon>Aliivibrio</taxon>
    </lineage>
</organism>